<name>A0A3Q2PW11_FUNHE</name>
<dbReference type="SUPFAM" id="SSF47391">
    <property type="entry name" value="Dimerization-anchoring domain of cAMP-dependent PK regulatory subunit"/>
    <property type="match status" value="1"/>
</dbReference>
<protein>
    <submittedName>
        <fullName evidence="2">Regulatory subunit of type II PKA R-subunit domain containing 1</fullName>
    </submittedName>
</protein>
<dbReference type="PANTHER" id="PTHR15505:SF4">
    <property type="entry name" value="RIIA DOMAIN-CONTAINING PROTEIN 1"/>
    <property type="match status" value="1"/>
</dbReference>
<dbReference type="CDD" id="cd22971">
    <property type="entry name" value="DD_RIIAD1"/>
    <property type="match status" value="1"/>
</dbReference>
<dbReference type="STRING" id="8078.ENSFHEP00000017352"/>
<evidence type="ECO:0000313" key="2">
    <source>
        <dbReference type="Ensembl" id="ENSFHEP00000017352.1"/>
    </source>
</evidence>
<dbReference type="OrthoDB" id="10249338at2759"/>
<dbReference type="Proteomes" id="UP000265000">
    <property type="component" value="Unplaced"/>
</dbReference>
<dbReference type="Ensembl" id="ENSFHET00000026017.1">
    <property type="protein sequence ID" value="ENSFHEP00000017352.1"/>
    <property type="gene ID" value="ENSFHEG00000019052.1"/>
</dbReference>
<reference evidence="2" key="2">
    <citation type="submission" date="2025-09" db="UniProtKB">
        <authorList>
            <consortium name="Ensembl"/>
        </authorList>
    </citation>
    <scope>IDENTIFICATION</scope>
</reference>
<organism evidence="2 3">
    <name type="scientific">Fundulus heteroclitus</name>
    <name type="common">Killifish</name>
    <name type="synonym">Mummichog</name>
    <dbReference type="NCBI Taxonomy" id="8078"/>
    <lineage>
        <taxon>Eukaryota</taxon>
        <taxon>Metazoa</taxon>
        <taxon>Chordata</taxon>
        <taxon>Craniata</taxon>
        <taxon>Vertebrata</taxon>
        <taxon>Euteleostomi</taxon>
        <taxon>Actinopterygii</taxon>
        <taxon>Neopterygii</taxon>
        <taxon>Teleostei</taxon>
        <taxon>Neoteleostei</taxon>
        <taxon>Acanthomorphata</taxon>
        <taxon>Ovalentaria</taxon>
        <taxon>Atherinomorphae</taxon>
        <taxon>Cyprinodontiformes</taxon>
        <taxon>Fundulidae</taxon>
        <taxon>Fundulus</taxon>
    </lineage>
</organism>
<dbReference type="GeneID" id="105928474"/>
<sequence length="91" mass="10294">MEDPGEDALTKVNISVLSPEQQEQLRQFKIQTRISNEKYLRAHPEVDEIVGGFLRHLLLKRPSDIREFAADHFTSLTVPSGSVMKGNSETD</sequence>
<dbReference type="InterPro" id="IPR003117">
    <property type="entry name" value="cAMP_dep_PK_reg_su_I/II_a/b"/>
</dbReference>
<accession>A0A3Q2PW11</accession>
<evidence type="ECO:0000259" key="1">
    <source>
        <dbReference type="Pfam" id="PF02197"/>
    </source>
</evidence>
<dbReference type="Pfam" id="PF02197">
    <property type="entry name" value="RIIa"/>
    <property type="match status" value="1"/>
</dbReference>
<dbReference type="InterPro" id="IPR059162">
    <property type="entry name" value="RIIAD1"/>
</dbReference>
<dbReference type="AlphaFoldDB" id="A0A3Q2PW11"/>
<dbReference type="CTD" id="284485"/>
<evidence type="ECO:0000313" key="3">
    <source>
        <dbReference type="Proteomes" id="UP000265000"/>
    </source>
</evidence>
<keyword evidence="3" id="KW-1185">Reference proteome</keyword>
<feature type="domain" description="RIIa" evidence="1">
    <location>
        <begin position="48"/>
        <end position="77"/>
    </location>
</feature>
<dbReference type="PANTHER" id="PTHR15505">
    <property type="entry name" value="RIIA DOMAIN-CONTAINING PROTEIN 1"/>
    <property type="match status" value="1"/>
</dbReference>
<reference evidence="2" key="1">
    <citation type="submission" date="2025-08" db="UniProtKB">
        <authorList>
            <consortium name="Ensembl"/>
        </authorList>
    </citation>
    <scope>IDENTIFICATION</scope>
</reference>
<proteinExistence type="predicted"/>
<dbReference type="GeneTree" id="ENSGT00390000003062"/>